<gene>
    <name evidence="1" type="ORF">F4148_08425</name>
</gene>
<comment type="caution">
    <text evidence="1">The sequence shown here is derived from an EMBL/GenBank/DDBJ whole genome shotgun (WGS) entry which is preliminary data.</text>
</comment>
<evidence type="ECO:0000313" key="1">
    <source>
        <dbReference type="EMBL" id="MYH61778.1"/>
    </source>
</evidence>
<dbReference type="EMBL" id="VYDA01000317">
    <property type="protein sequence ID" value="MYH61778.1"/>
    <property type="molecule type" value="Genomic_DNA"/>
</dbReference>
<name>A0A6B1G0C8_9CHLR</name>
<protein>
    <submittedName>
        <fullName evidence="1">Uncharacterized protein</fullName>
    </submittedName>
</protein>
<sequence length="154" mass="17083">MNGQLLLVILAAAEGPQVGVPTVEVGVGEDQPASVAEIDINEDGVCRITADRSVCSLRAGRDESLVRRRRLLYENGSAQIGVQERMLSRGQDYRLGCYESAGEDFQVFVYSKGVVFVYFSPGVRIGNDQLRKDIFDAEKVEQRIFKRGKWIVAV</sequence>
<dbReference type="AlphaFoldDB" id="A0A6B1G0C8"/>
<organism evidence="1">
    <name type="scientific">Caldilineaceae bacterium SB0675_bin_29</name>
    <dbReference type="NCBI Taxonomy" id="2605266"/>
    <lineage>
        <taxon>Bacteria</taxon>
        <taxon>Bacillati</taxon>
        <taxon>Chloroflexota</taxon>
        <taxon>Caldilineae</taxon>
        <taxon>Caldilineales</taxon>
        <taxon>Caldilineaceae</taxon>
    </lineage>
</organism>
<reference evidence="1" key="1">
    <citation type="submission" date="2019-09" db="EMBL/GenBank/DDBJ databases">
        <title>Characterisation of the sponge microbiome using genome-centric metagenomics.</title>
        <authorList>
            <person name="Engelberts J.P."/>
            <person name="Robbins S.J."/>
            <person name="De Goeij J.M."/>
            <person name="Aranda M."/>
            <person name="Bell S.C."/>
            <person name="Webster N.S."/>
        </authorList>
    </citation>
    <scope>NUCLEOTIDE SEQUENCE</scope>
    <source>
        <strain evidence="1">SB0675_bin_29</strain>
    </source>
</reference>
<accession>A0A6B1G0C8</accession>
<proteinExistence type="predicted"/>